<dbReference type="InterPro" id="IPR027791">
    <property type="entry name" value="Galactosyl_T_C"/>
</dbReference>
<evidence type="ECO:0000256" key="1">
    <source>
        <dbReference type="ARBA" id="ARBA00022679"/>
    </source>
</evidence>
<dbReference type="PANTHER" id="PTHR43179">
    <property type="entry name" value="RHAMNOSYLTRANSFERASE WBBL"/>
    <property type="match status" value="1"/>
</dbReference>
<dbReference type="Gene3D" id="3.90.550.10">
    <property type="entry name" value="Spore Coat Polysaccharide Biosynthesis Protein SpsA, Chain A"/>
    <property type="match status" value="1"/>
</dbReference>
<name>B5FFV2_ALIFM</name>
<dbReference type="KEGG" id="vfm:VFMJ11_0168"/>
<evidence type="ECO:0000259" key="2">
    <source>
        <dbReference type="Pfam" id="PF02709"/>
    </source>
</evidence>
<dbReference type="GO" id="GO:0016740">
    <property type="term" value="F:transferase activity"/>
    <property type="evidence" value="ECO:0007669"/>
    <property type="project" value="UniProtKB-KW"/>
</dbReference>
<protein>
    <submittedName>
        <fullName evidence="3">Glycosyltransferase</fullName>
    </submittedName>
</protein>
<dbReference type="InterPro" id="IPR029044">
    <property type="entry name" value="Nucleotide-diphossugar_trans"/>
</dbReference>
<dbReference type="PANTHER" id="PTHR43179:SF7">
    <property type="entry name" value="RHAMNOSYLTRANSFERASE WBBL"/>
    <property type="match status" value="1"/>
</dbReference>
<dbReference type="Proteomes" id="UP000001857">
    <property type="component" value="Chromosome I"/>
</dbReference>
<dbReference type="RefSeq" id="WP_012532783.1">
    <property type="nucleotide sequence ID" value="NC_011184.1"/>
</dbReference>
<organism evidence="3 4">
    <name type="scientific">Aliivibrio fischeri (strain MJ11)</name>
    <name type="common">Vibrio fischeri</name>
    <dbReference type="NCBI Taxonomy" id="388396"/>
    <lineage>
        <taxon>Bacteria</taxon>
        <taxon>Pseudomonadati</taxon>
        <taxon>Pseudomonadota</taxon>
        <taxon>Gammaproteobacteria</taxon>
        <taxon>Vibrionales</taxon>
        <taxon>Vibrionaceae</taxon>
        <taxon>Aliivibrio</taxon>
    </lineage>
</organism>
<dbReference type="Pfam" id="PF02709">
    <property type="entry name" value="Glyco_transf_7C"/>
    <property type="match status" value="1"/>
</dbReference>
<keyword evidence="1" id="KW-0808">Transferase</keyword>
<evidence type="ECO:0000313" key="4">
    <source>
        <dbReference type="Proteomes" id="UP000001857"/>
    </source>
</evidence>
<dbReference type="EMBL" id="CP001139">
    <property type="protein sequence ID" value="ACH65035.1"/>
    <property type="molecule type" value="Genomic_DNA"/>
</dbReference>
<evidence type="ECO:0000313" key="3">
    <source>
        <dbReference type="EMBL" id="ACH65035.1"/>
    </source>
</evidence>
<dbReference type="SUPFAM" id="SSF53448">
    <property type="entry name" value="Nucleotide-diphospho-sugar transferases"/>
    <property type="match status" value="1"/>
</dbReference>
<dbReference type="CAZy" id="GT2">
    <property type="family name" value="Glycosyltransferase Family 2"/>
</dbReference>
<accession>B5FFV2</accession>
<gene>
    <name evidence="3" type="ordered locus">VFMJ11_0168</name>
</gene>
<reference evidence="3 4" key="2">
    <citation type="journal article" date="2009" name="Nature">
        <title>A single regulatory gene is sufficient to alter bacterial host range.</title>
        <authorList>
            <person name="Mandel M.J."/>
            <person name="Wollenberg M.S."/>
            <person name="Stabb E.V."/>
            <person name="Visick K.L."/>
            <person name="Ruby E.G."/>
        </authorList>
    </citation>
    <scope>NUCLEOTIDE SEQUENCE [LARGE SCALE GENOMIC DNA]</scope>
    <source>
        <strain evidence="3 4">MJ11</strain>
    </source>
</reference>
<reference evidence="4" key="1">
    <citation type="submission" date="2008-08" db="EMBL/GenBank/DDBJ databases">
        <title>Complete sequence of Vibrio fischeri strain MJ11.</title>
        <authorList>
            <person name="Mandel M.J."/>
            <person name="Stabb E.V."/>
            <person name="Ruby E.G."/>
            <person name="Ferriera S."/>
            <person name="Johnson J."/>
            <person name="Kravitz S."/>
            <person name="Beeson K."/>
            <person name="Sutton G."/>
            <person name="Rogers Y.-H."/>
            <person name="Friedman R."/>
            <person name="Frazier M."/>
            <person name="Venter J.C."/>
        </authorList>
    </citation>
    <scope>NUCLEOTIDE SEQUENCE [LARGE SCALE GENOMIC DNA]</scope>
    <source>
        <strain evidence="4">MJ11</strain>
    </source>
</reference>
<dbReference type="HOGENOM" id="CLU_1137637_0_0_6"/>
<feature type="domain" description="Galactosyltransferase C-terminal" evidence="2">
    <location>
        <begin position="156"/>
        <end position="205"/>
    </location>
</feature>
<proteinExistence type="predicted"/>
<dbReference type="AlphaFoldDB" id="B5FFV2"/>
<sequence length="244" mass="28004">MFSVVTVSHGHNEIVCDLITSLVKFGNAEDFEFILIDNLNSSFFNEERLKSLGLIHFKLVKNVIPFSFSINNNVAVSLSSNEHIAILNPDIKLIDCSLFEFFKKRLLPKGLFYPQLLNSDLTFQIHGKAKPNLFNQVKTTIFSLFNVRSESPEGSYWYFGAAILINKSFFYEIGGFDIRFPMYAEDTELCDRVRKRGFQIERLDGCQLVHGLGGDSKGKYLFKAVISNFYLRYKMFKNGRNVSK</sequence>